<gene>
    <name evidence="1" type="ORF">SASC598J21_010600</name>
</gene>
<evidence type="ECO:0000313" key="2">
    <source>
        <dbReference type="Proteomes" id="UP000027644"/>
    </source>
</evidence>
<dbReference type="Proteomes" id="UP000027644">
    <property type="component" value="Unassembled WGS sequence"/>
</dbReference>
<organism evidence="1 2">
    <name type="scientific">Snodgrassella alvi SCGC AB-598-J21</name>
    <dbReference type="NCBI Taxonomy" id="1385367"/>
    <lineage>
        <taxon>Bacteria</taxon>
        <taxon>Pseudomonadati</taxon>
        <taxon>Pseudomonadota</taxon>
        <taxon>Betaproteobacteria</taxon>
        <taxon>Neisseriales</taxon>
        <taxon>Neisseriaceae</taxon>
        <taxon>Snodgrassella</taxon>
    </lineage>
</organism>
<proteinExistence type="predicted"/>
<evidence type="ECO:0000313" key="1">
    <source>
        <dbReference type="EMBL" id="KEQ01163.1"/>
    </source>
</evidence>
<name>A0A074V6T7_9NEIS</name>
<comment type="caution">
    <text evidence="1">The sequence shown here is derived from an EMBL/GenBank/DDBJ whole genome shotgun (WGS) entry which is preliminary data.</text>
</comment>
<dbReference type="EMBL" id="AVQL01000434">
    <property type="protein sequence ID" value="KEQ01163.1"/>
    <property type="molecule type" value="Genomic_DNA"/>
</dbReference>
<reference evidence="1 2" key="1">
    <citation type="journal article" date="2014" name="PLoS Genet.">
        <title>Hidden diversity in honey bee gut symbionts detected by single-cell genomics.</title>
        <authorList>
            <person name="Engel P."/>
            <person name="Stepanauskas R."/>
            <person name="Moran N."/>
        </authorList>
    </citation>
    <scope>NUCLEOTIDE SEQUENCE [LARGE SCALE GENOMIC DNA]</scope>
    <source>
        <strain evidence="1 2">SCGC AB-598-J21</strain>
    </source>
</reference>
<protein>
    <submittedName>
        <fullName evidence="1">Uncharacterized protein</fullName>
    </submittedName>
</protein>
<accession>A0A074V6T7</accession>
<sequence>MGKDEEYTENLEIRVASQTPGTGRFKMGCLLPHLTRCPK</sequence>
<dbReference type="AlphaFoldDB" id="A0A074V6T7"/>